<dbReference type="AlphaFoldDB" id="A0A4Z0YFW3"/>
<protein>
    <recommendedName>
        <fullName evidence="4">Peroxin/Ferlin domain-containing protein</fullName>
    </recommendedName>
</protein>
<keyword evidence="3" id="KW-1185">Reference proteome</keyword>
<feature type="compositionally biased region" description="Basic residues" evidence="1">
    <location>
        <begin position="1"/>
        <end position="12"/>
    </location>
</feature>
<feature type="region of interest" description="Disordered" evidence="1">
    <location>
        <begin position="1"/>
        <end position="154"/>
    </location>
</feature>
<organism evidence="2 3">
    <name type="scientific">Xylaria hypoxylon</name>
    <dbReference type="NCBI Taxonomy" id="37992"/>
    <lineage>
        <taxon>Eukaryota</taxon>
        <taxon>Fungi</taxon>
        <taxon>Dikarya</taxon>
        <taxon>Ascomycota</taxon>
        <taxon>Pezizomycotina</taxon>
        <taxon>Sordariomycetes</taxon>
        <taxon>Xylariomycetidae</taxon>
        <taxon>Xylariales</taxon>
        <taxon>Xylariaceae</taxon>
        <taxon>Xylaria</taxon>
    </lineage>
</organism>
<dbReference type="PANTHER" id="PTHR23250">
    <property type="entry name" value="DYSFERLIN-RELATED"/>
    <property type="match status" value="1"/>
</dbReference>
<evidence type="ECO:0008006" key="4">
    <source>
        <dbReference type="Google" id="ProtNLM"/>
    </source>
</evidence>
<feature type="compositionally biased region" description="Basic and acidic residues" evidence="1">
    <location>
        <begin position="18"/>
        <end position="34"/>
    </location>
</feature>
<feature type="region of interest" description="Disordered" evidence="1">
    <location>
        <begin position="456"/>
        <end position="483"/>
    </location>
</feature>
<feature type="compositionally biased region" description="Low complexity" evidence="1">
    <location>
        <begin position="44"/>
        <end position="55"/>
    </location>
</feature>
<evidence type="ECO:0000313" key="3">
    <source>
        <dbReference type="Proteomes" id="UP000297716"/>
    </source>
</evidence>
<evidence type="ECO:0000313" key="2">
    <source>
        <dbReference type="EMBL" id="TGJ82227.1"/>
    </source>
</evidence>
<dbReference type="STRING" id="37992.A0A4Z0YFW3"/>
<accession>A0A4Z0YFW3</accession>
<sequence length="483" mass="54440">MPGHRAHVRSSRRVPPLTDKDIDHEIDLVDHDKSMNSQGTRPLSVQSSQSNQSSQIADEPVSDQPLAHSESQAPLTQNASEYGKLANNGEPEPGPSRAPGISEHPNDDGDDVESSSPEERSGTTQKSDPQKRSSRLCTGSQEPVNHQSPPKETETEIDILYENQRGGFLCGIPLFSSAALGNLDPPAWTNFAHKSSPTDIHTAQVPDPSWQWVWPEWRINHDEQIQTDGDGWEYSFMFSKFSWHPPKWYNSFVRRRAWIRRRIKTSIGYQATDEYAMNPAYFTVSARQRQPSPFATVNELERTSIDGQSRRSQGGSRRSRERSRGDTDSTPVSLEVKTTEDLMAILRESRIDREKLEAVENYIDNCMDDLLHLQDYMHEIMSMFVFQNSRKTLLARLTQLHDDVTSKTRKGKSAETPKAENLAGAIKHADEEVRRLEYWSDIKGIAENGEAVGAVDHHEGWDSSRQGLDNSGAKGINEDIIPQ</sequence>
<dbReference type="EMBL" id="SKBN01000136">
    <property type="protein sequence ID" value="TGJ82227.1"/>
    <property type="molecule type" value="Genomic_DNA"/>
</dbReference>
<dbReference type="PANTHER" id="PTHR23250:SF1">
    <property type="entry name" value="TECTONIN BETA-PROPELLER REPEAT-CONTAINING PROTEIN 1"/>
    <property type="match status" value="1"/>
</dbReference>
<proteinExistence type="predicted"/>
<comment type="caution">
    <text evidence="2">The sequence shown here is derived from an EMBL/GenBank/DDBJ whole genome shotgun (WGS) entry which is preliminary data.</text>
</comment>
<evidence type="ECO:0000256" key="1">
    <source>
        <dbReference type="SAM" id="MobiDB-lite"/>
    </source>
</evidence>
<name>A0A4Z0YFW3_9PEZI</name>
<feature type="compositionally biased region" description="Polar residues" evidence="1">
    <location>
        <begin position="135"/>
        <end position="148"/>
    </location>
</feature>
<feature type="compositionally biased region" description="Polar residues" evidence="1">
    <location>
        <begin position="69"/>
        <end position="80"/>
    </location>
</feature>
<dbReference type="Proteomes" id="UP000297716">
    <property type="component" value="Unassembled WGS sequence"/>
</dbReference>
<feature type="region of interest" description="Disordered" evidence="1">
    <location>
        <begin position="297"/>
        <end position="334"/>
    </location>
</feature>
<gene>
    <name evidence="2" type="ORF">E0Z10_g6535</name>
</gene>
<dbReference type="InterPro" id="IPR051513">
    <property type="entry name" value="Tectonin_beta-prop"/>
</dbReference>
<dbReference type="OrthoDB" id="72441at2759"/>
<reference evidence="2 3" key="1">
    <citation type="submission" date="2019-03" db="EMBL/GenBank/DDBJ databases">
        <title>Draft genome sequence of Xylaria hypoxylon DSM 108379, a ubiquitous saprotrophic-parasitic fungi on hardwood.</title>
        <authorList>
            <person name="Buettner E."/>
            <person name="Leonhardt S."/>
            <person name="Gebauer A.M."/>
            <person name="Liers C."/>
            <person name="Hofrichter M."/>
            <person name="Kellner H."/>
        </authorList>
    </citation>
    <scope>NUCLEOTIDE SEQUENCE [LARGE SCALE GENOMIC DNA]</scope>
    <source>
        <strain evidence="2 3">DSM 108379</strain>
    </source>
</reference>